<dbReference type="InterPro" id="IPR023296">
    <property type="entry name" value="Glyco_hydro_beta-prop_sf"/>
</dbReference>
<comment type="caution">
    <text evidence="2">The sequence shown here is derived from an EMBL/GenBank/DDBJ whole genome shotgun (WGS) entry which is preliminary data.</text>
</comment>
<dbReference type="SUPFAM" id="SSF50939">
    <property type="entry name" value="Sialidases"/>
    <property type="match status" value="1"/>
</dbReference>
<dbReference type="InterPro" id="IPR036278">
    <property type="entry name" value="Sialidase_sf"/>
</dbReference>
<evidence type="ECO:0000256" key="1">
    <source>
        <dbReference type="SAM" id="SignalP"/>
    </source>
</evidence>
<sequence length="388" mass="43507">MILKKWTIGMIAAALLLVMPVQAAQAQTKLYKEKVLEVDDRVSNHKRGGLAFNGSFYLYFDPYGELYKSVDGLKWDFQEAYTIIKGVQYDGTGGNVRKLIFDGARFIVLYDTYFAVSQDGVHWERSEIPFPNNNKKEYTFEDVIYSGGNYYFLAQDRDKNVDGFYFPGPNHILISGDLQSFKPAQFKKIENSIAGERPLDSLVTNGKVFLATGNTSAVSKDGKVWTGDKANFLGGYNGVWDGKQFLFAYMNMIFSTQDGSKTTNVFTFKEAQWSPKTKQYSGGLPLRLEVIGYNGKEYLAGGSHFDWMSKGRANEDTVLIYSKDGKTWEKIYFPGGGTDFDAIYPTSFGFLLTGNNVWAVSTKPFEKTPVVKEFDSQAAEPQVNAASK</sequence>
<evidence type="ECO:0000313" key="3">
    <source>
        <dbReference type="Proteomes" id="UP000679992"/>
    </source>
</evidence>
<reference evidence="2 3" key="1">
    <citation type="submission" date="2021-03" db="EMBL/GenBank/DDBJ databases">
        <title>Antimicrobial resistance genes in bacteria isolated from Japanese honey, and their potential for conferring macrolide and lincosamide resistance in the American foulbrood pathogen Paenibacillus larvae.</title>
        <authorList>
            <person name="Okamoto M."/>
            <person name="Kumagai M."/>
            <person name="Kanamori H."/>
            <person name="Takamatsu D."/>
        </authorList>
    </citation>
    <scope>NUCLEOTIDE SEQUENCE [LARGE SCALE GENOMIC DNA]</scope>
    <source>
        <strain evidence="2 3">J42TS3</strain>
    </source>
</reference>
<accession>A0ABQ4MI38</accession>
<dbReference type="SUPFAM" id="SSF50965">
    <property type="entry name" value="Galactose oxidase, central domain"/>
    <property type="match status" value="1"/>
</dbReference>
<feature type="chain" id="PRO_5046573424" evidence="1">
    <location>
        <begin position="24"/>
        <end position="388"/>
    </location>
</feature>
<feature type="signal peptide" evidence="1">
    <location>
        <begin position="1"/>
        <end position="23"/>
    </location>
</feature>
<keyword evidence="1" id="KW-0732">Signal</keyword>
<proteinExistence type="predicted"/>
<dbReference type="EMBL" id="BOSL01000021">
    <property type="protein sequence ID" value="GIP55648.1"/>
    <property type="molecule type" value="Genomic_DNA"/>
</dbReference>
<evidence type="ECO:0000313" key="2">
    <source>
        <dbReference type="EMBL" id="GIP55648.1"/>
    </source>
</evidence>
<dbReference type="RefSeq" id="WP_213656517.1">
    <property type="nucleotide sequence ID" value="NZ_BOSL01000021.1"/>
</dbReference>
<keyword evidence="3" id="KW-1185">Reference proteome</keyword>
<organism evidence="2 3">
    <name type="scientific">Paenibacillus vini</name>
    <dbReference type="NCBI Taxonomy" id="1476024"/>
    <lineage>
        <taxon>Bacteria</taxon>
        <taxon>Bacillati</taxon>
        <taxon>Bacillota</taxon>
        <taxon>Bacilli</taxon>
        <taxon>Bacillales</taxon>
        <taxon>Paenibacillaceae</taxon>
        <taxon>Paenibacillus</taxon>
    </lineage>
</organism>
<dbReference type="Proteomes" id="UP000679992">
    <property type="component" value="Unassembled WGS sequence"/>
</dbReference>
<protein>
    <submittedName>
        <fullName evidence="2">Uncharacterized protein</fullName>
    </submittedName>
</protein>
<dbReference type="Gene3D" id="2.115.10.20">
    <property type="entry name" value="Glycosyl hydrolase domain, family 43"/>
    <property type="match status" value="1"/>
</dbReference>
<dbReference type="InterPro" id="IPR011043">
    <property type="entry name" value="Gal_Oxase/kelch_b-propeller"/>
</dbReference>
<gene>
    <name evidence="2" type="ORF">J42TS3_46830</name>
</gene>
<name>A0ABQ4MI38_9BACL</name>